<evidence type="ECO:0000313" key="2">
    <source>
        <dbReference type="Proteomes" id="UP001167796"/>
    </source>
</evidence>
<comment type="caution">
    <text evidence="1">The sequence shown here is derived from an EMBL/GenBank/DDBJ whole genome shotgun (WGS) entry which is preliminary data.</text>
</comment>
<gene>
    <name evidence="1" type="ORF">Q5H92_16745</name>
</gene>
<keyword evidence="2" id="KW-1185">Reference proteome</keyword>
<dbReference type="EMBL" id="JAUQSX010000009">
    <property type="protein sequence ID" value="MDO7848015.1"/>
    <property type="molecule type" value="Genomic_DNA"/>
</dbReference>
<name>A0ABT9AFV7_9BACT</name>
<proteinExistence type="predicted"/>
<dbReference type="RefSeq" id="WP_305012699.1">
    <property type="nucleotide sequence ID" value="NZ_JAUQSX010000009.1"/>
</dbReference>
<protein>
    <recommendedName>
        <fullName evidence="3">DUF4426 domain-containing protein</fullName>
    </recommendedName>
</protein>
<evidence type="ECO:0008006" key="3">
    <source>
        <dbReference type="Google" id="ProtNLM"/>
    </source>
</evidence>
<dbReference type="Proteomes" id="UP001167796">
    <property type="component" value="Unassembled WGS sequence"/>
</dbReference>
<sequence length="142" mass="15676">MVKFLIKTGAPLALLLFFVLPGVAQTLFFDRLPTTTWLVAASEYGALPLGQRLALQVAKDTTGTRTPATVQWLFRERLVVRRYDGASGRMVTVGSYVYPTDRAHASLRIFFDERAPLSYRVGITSTGGTAVLLRQRARRSAG</sequence>
<accession>A0ABT9AFV7</accession>
<evidence type="ECO:0000313" key="1">
    <source>
        <dbReference type="EMBL" id="MDO7848015.1"/>
    </source>
</evidence>
<organism evidence="1 2">
    <name type="scientific">Hymenobacter mellowenesis</name>
    <dbReference type="NCBI Taxonomy" id="3063995"/>
    <lineage>
        <taxon>Bacteria</taxon>
        <taxon>Pseudomonadati</taxon>
        <taxon>Bacteroidota</taxon>
        <taxon>Cytophagia</taxon>
        <taxon>Cytophagales</taxon>
        <taxon>Hymenobacteraceae</taxon>
        <taxon>Hymenobacter</taxon>
    </lineage>
</organism>
<reference evidence="1" key="1">
    <citation type="submission" date="2023-07" db="EMBL/GenBank/DDBJ databases">
        <authorList>
            <person name="Kim M.K."/>
        </authorList>
    </citation>
    <scope>NUCLEOTIDE SEQUENCE</scope>
    <source>
        <strain evidence="1">M29</strain>
    </source>
</reference>